<dbReference type="PANTHER" id="PTHR22923:SF62">
    <property type="entry name" value="CVP18"/>
    <property type="match status" value="1"/>
</dbReference>
<dbReference type="InterPro" id="IPR008983">
    <property type="entry name" value="Tumour_necrosis_fac-like_dom"/>
</dbReference>
<keyword evidence="3 5" id="KW-0732">Signal</keyword>
<evidence type="ECO:0000256" key="4">
    <source>
        <dbReference type="SAM" id="Coils"/>
    </source>
</evidence>
<accession>A0AAD5LK73</accession>
<dbReference type="PANTHER" id="PTHR22923">
    <property type="entry name" value="CEREBELLIN-RELATED"/>
    <property type="match status" value="1"/>
</dbReference>
<proteinExistence type="predicted"/>
<keyword evidence="8" id="KW-1185">Reference proteome</keyword>
<keyword evidence="2" id="KW-0964">Secreted</keyword>
<dbReference type="GO" id="GO:0005615">
    <property type="term" value="C:extracellular space"/>
    <property type="evidence" value="ECO:0007669"/>
    <property type="project" value="TreeGrafter"/>
</dbReference>
<evidence type="ECO:0000256" key="1">
    <source>
        <dbReference type="ARBA" id="ARBA00004613"/>
    </source>
</evidence>
<dbReference type="InterPro" id="IPR050822">
    <property type="entry name" value="Cerebellin_Synaptic_Org"/>
</dbReference>
<name>A0AAD5LK73_9CRUS</name>
<evidence type="ECO:0000256" key="2">
    <source>
        <dbReference type="ARBA" id="ARBA00022525"/>
    </source>
</evidence>
<feature type="signal peptide" evidence="5">
    <location>
        <begin position="1"/>
        <end position="19"/>
    </location>
</feature>
<protein>
    <recommendedName>
        <fullName evidence="6">C1q domain-containing protein</fullName>
    </recommendedName>
</protein>
<evidence type="ECO:0000259" key="6">
    <source>
        <dbReference type="PROSITE" id="PS50871"/>
    </source>
</evidence>
<dbReference type="SUPFAM" id="SSF49842">
    <property type="entry name" value="TNF-like"/>
    <property type="match status" value="1"/>
</dbReference>
<gene>
    <name evidence="7" type="ORF">GHT06_011019</name>
</gene>
<dbReference type="PROSITE" id="PS50871">
    <property type="entry name" value="C1Q"/>
    <property type="match status" value="1"/>
</dbReference>
<comment type="caution">
    <text evidence="7">The sequence shown here is derived from an EMBL/GenBank/DDBJ whole genome shotgun (WGS) entry which is preliminary data.</text>
</comment>
<evidence type="ECO:0000313" key="7">
    <source>
        <dbReference type="EMBL" id="KAI9563555.1"/>
    </source>
</evidence>
<sequence>MMKHSSVAVFSVLICIVYGQLPGNQNRNPYGNRPSVALSPAQSSPTNFYVDDEHPQLQNQFVLAKIEFLETTVADLALELRSSRIITDFFIKKQRETNRKVIYLANKLAALEQMESVCADTNSSQTTVQADLQKTKVILEQTIKELVETKSSLETVKTDLRDTTEKLTQTRNELAEKQLLIDAVKTSLQDFSTHSAAMLLALEGKIDEIATTNSTEVSTTIGRIPASCEDLKLIGYRKSGLYSVMGSKQVQTVYCDFTTPVGAPVLQRLIGYQDVKSNPVYFYVQKNQHHSATFVPIPYERTIINIGGAMDASSGRFTAPVKGTYFFSFTGLAQFSVSNLPLRELNVLIYKNGQAVARSQLNKVNGIANPNYLSPLTVQTTLTLQAGDNVWVQSDVVNGGYVHDYGEARCTHFNGWLLEEEIVV</sequence>
<reference evidence="7 8" key="1">
    <citation type="submission" date="2022-05" db="EMBL/GenBank/DDBJ databases">
        <title>A multi-omics perspective on studying reproductive biology in Daphnia sinensis.</title>
        <authorList>
            <person name="Jia J."/>
        </authorList>
    </citation>
    <scope>NUCLEOTIDE SEQUENCE [LARGE SCALE GENOMIC DNA]</scope>
    <source>
        <strain evidence="7 8">WSL</strain>
    </source>
</reference>
<comment type="subcellular location">
    <subcellularLocation>
        <location evidence="1">Secreted</location>
    </subcellularLocation>
</comment>
<evidence type="ECO:0000313" key="8">
    <source>
        <dbReference type="Proteomes" id="UP000820818"/>
    </source>
</evidence>
<dbReference type="Proteomes" id="UP000820818">
    <property type="component" value="Linkage Group LG2"/>
</dbReference>
<dbReference type="Gene3D" id="2.60.120.40">
    <property type="match status" value="1"/>
</dbReference>
<dbReference type="AlphaFoldDB" id="A0AAD5LK73"/>
<evidence type="ECO:0000256" key="3">
    <source>
        <dbReference type="ARBA" id="ARBA00022729"/>
    </source>
</evidence>
<dbReference type="Pfam" id="PF00386">
    <property type="entry name" value="C1q"/>
    <property type="match status" value="1"/>
</dbReference>
<feature type="chain" id="PRO_5042025865" description="C1q domain-containing protein" evidence="5">
    <location>
        <begin position="20"/>
        <end position="424"/>
    </location>
</feature>
<keyword evidence="4" id="KW-0175">Coiled coil</keyword>
<feature type="coiled-coil region" evidence="4">
    <location>
        <begin position="153"/>
        <end position="180"/>
    </location>
</feature>
<dbReference type="EMBL" id="WJBH02000002">
    <property type="protein sequence ID" value="KAI9563555.1"/>
    <property type="molecule type" value="Genomic_DNA"/>
</dbReference>
<dbReference type="SMART" id="SM00110">
    <property type="entry name" value="C1Q"/>
    <property type="match status" value="1"/>
</dbReference>
<dbReference type="InterPro" id="IPR001073">
    <property type="entry name" value="C1q_dom"/>
</dbReference>
<evidence type="ECO:0000256" key="5">
    <source>
        <dbReference type="SAM" id="SignalP"/>
    </source>
</evidence>
<organism evidence="7 8">
    <name type="scientific">Daphnia sinensis</name>
    <dbReference type="NCBI Taxonomy" id="1820382"/>
    <lineage>
        <taxon>Eukaryota</taxon>
        <taxon>Metazoa</taxon>
        <taxon>Ecdysozoa</taxon>
        <taxon>Arthropoda</taxon>
        <taxon>Crustacea</taxon>
        <taxon>Branchiopoda</taxon>
        <taxon>Diplostraca</taxon>
        <taxon>Cladocera</taxon>
        <taxon>Anomopoda</taxon>
        <taxon>Daphniidae</taxon>
        <taxon>Daphnia</taxon>
        <taxon>Daphnia similis group</taxon>
    </lineage>
</organism>
<feature type="domain" description="C1q" evidence="6">
    <location>
        <begin position="275"/>
        <end position="424"/>
    </location>
</feature>